<dbReference type="PANTHER" id="PTHR13225:SF3">
    <property type="entry name" value="UPF0489 PROTEIN C5ORF22"/>
    <property type="match status" value="1"/>
</dbReference>
<dbReference type="GeneID" id="111130124"/>
<dbReference type="KEGG" id="cvn:111130124"/>
<gene>
    <name evidence="4" type="primary">LOC111130124</name>
</gene>
<evidence type="ECO:0000256" key="1">
    <source>
        <dbReference type="ARBA" id="ARBA00007099"/>
    </source>
</evidence>
<name>A0A8B8DZZ5_CRAVI</name>
<dbReference type="Pfam" id="PF12640">
    <property type="entry name" value="UPF0489"/>
    <property type="match status" value="1"/>
</dbReference>
<keyword evidence="3" id="KW-1185">Reference proteome</keyword>
<dbReference type="RefSeq" id="XP_022332556.1">
    <property type="nucleotide sequence ID" value="XM_022476848.1"/>
</dbReference>
<dbReference type="Proteomes" id="UP000694844">
    <property type="component" value="Chromosome 4"/>
</dbReference>
<comment type="similarity">
    <text evidence="1">Belongs to the UPF0489 family.</text>
</comment>
<dbReference type="InterPro" id="IPR024131">
    <property type="entry name" value="UPF0489"/>
</dbReference>
<organism evidence="3 4">
    <name type="scientific">Crassostrea virginica</name>
    <name type="common">Eastern oyster</name>
    <dbReference type="NCBI Taxonomy" id="6565"/>
    <lineage>
        <taxon>Eukaryota</taxon>
        <taxon>Metazoa</taxon>
        <taxon>Spiralia</taxon>
        <taxon>Lophotrochozoa</taxon>
        <taxon>Mollusca</taxon>
        <taxon>Bivalvia</taxon>
        <taxon>Autobranchia</taxon>
        <taxon>Pteriomorphia</taxon>
        <taxon>Ostreida</taxon>
        <taxon>Ostreoidea</taxon>
        <taxon>Ostreidae</taxon>
        <taxon>Crassostrea</taxon>
    </lineage>
</organism>
<dbReference type="PANTHER" id="PTHR13225">
    <property type="entry name" value="MISEXPRESSION SUPPRESSOR OF RAS 6"/>
    <property type="match status" value="1"/>
</dbReference>
<evidence type="ECO:0000313" key="4">
    <source>
        <dbReference type="RefSeq" id="XP_022332556.1"/>
    </source>
</evidence>
<feature type="region of interest" description="Disordered" evidence="2">
    <location>
        <begin position="49"/>
        <end position="86"/>
    </location>
</feature>
<dbReference type="AlphaFoldDB" id="A0A8B8DZZ5"/>
<accession>A0A8B8DZZ5</accession>
<proteinExistence type="inferred from homology"/>
<protein>
    <submittedName>
        <fullName evidence="4">Uncharacterized protein LOC111130124</fullName>
    </submittedName>
</protein>
<reference evidence="4" key="1">
    <citation type="submission" date="2025-08" db="UniProtKB">
        <authorList>
            <consortium name="RefSeq"/>
        </authorList>
    </citation>
    <scope>IDENTIFICATION</scope>
    <source>
        <tissue evidence="4">Whole sample</tissue>
    </source>
</reference>
<evidence type="ECO:0000256" key="2">
    <source>
        <dbReference type="SAM" id="MobiDB-lite"/>
    </source>
</evidence>
<dbReference type="OrthoDB" id="418142at2759"/>
<evidence type="ECO:0000313" key="3">
    <source>
        <dbReference type="Proteomes" id="UP000694844"/>
    </source>
</evidence>
<sequence length="522" mass="58987">MKACAMIQLGFLLVCAGLFGTTFIHYIHTVPTSKVGSIDANSVSKNLKRRDVPNNFHRRQSDVTRIQGKPRGVPGERSESQSGPRPVNITVVDERQRVLLYWMEAARTGSLPVSGVTLIRFDKHSDLAVPNLMKNYPLYKTPTVSSITYLLQSNRQYLMAAVLAGLIGEIIWVWPKWDHVTHFADYSLSMMQAGTVTKGKGRNFCLCMFDSDSSENTCFYNSVVDSGSGVVHIDLMDCDVRRTVKYVEVREDKAAGYLRRRHQRNGGRTATILDFDVDFLNYVDAGAALTRANVGSDVVLDMDSNLSRLLCPLSGEQETKMDKLISEFINNVKNYKLKQQKTKSNFSDMYKYGMRFFRDQLEIWTPYACAVTVEQRALFVSWFVRSVTALRSSQLAALGETGFCLSPVRQSLRELPEKKFTVCTGDSFMASSRSPALGVTGLRSRLRNFQEAVSEASNFPVRLVTLNRSVRDGYTNRSMEIHIEKLVLNILLRELSDIKVYYDTALLGGKEGFRKNRQLFKH</sequence>